<dbReference type="InterPro" id="IPR019270">
    <property type="entry name" value="DUF2283"/>
</dbReference>
<name>A0A956ND93_UNCEI</name>
<protein>
    <submittedName>
        <fullName evidence="1">DUF2283 domain-containing protein</fullName>
    </submittedName>
</protein>
<dbReference type="EMBL" id="JAGQHS010000070">
    <property type="protein sequence ID" value="MCA9756868.1"/>
    <property type="molecule type" value="Genomic_DNA"/>
</dbReference>
<evidence type="ECO:0000313" key="2">
    <source>
        <dbReference type="Proteomes" id="UP000739538"/>
    </source>
</evidence>
<dbReference type="Pfam" id="PF10049">
    <property type="entry name" value="DUF2283"/>
    <property type="match status" value="1"/>
</dbReference>
<proteinExistence type="predicted"/>
<accession>A0A956ND93</accession>
<gene>
    <name evidence="1" type="ORF">KDA27_13775</name>
</gene>
<organism evidence="1 2">
    <name type="scientific">Eiseniibacteriota bacterium</name>
    <dbReference type="NCBI Taxonomy" id="2212470"/>
    <lineage>
        <taxon>Bacteria</taxon>
        <taxon>Candidatus Eiseniibacteriota</taxon>
    </lineage>
</organism>
<reference evidence="1" key="1">
    <citation type="submission" date="2020-04" db="EMBL/GenBank/DDBJ databases">
        <authorList>
            <person name="Zhang T."/>
        </authorList>
    </citation>
    <scope>NUCLEOTIDE SEQUENCE</scope>
    <source>
        <strain evidence="1">HKST-UBA02</strain>
    </source>
</reference>
<sequence>MDQAFLQVTYRRGRALAAYYYLPRPEGARSVRTAEVEPGLLVDYDGNGTPLGIEIADPRAVTLDAMNRVFASLGLPAIPPEEIAPLSAA</sequence>
<comment type="caution">
    <text evidence="1">The sequence shown here is derived from an EMBL/GenBank/DDBJ whole genome shotgun (WGS) entry which is preliminary data.</text>
</comment>
<dbReference type="Proteomes" id="UP000739538">
    <property type="component" value="Unassembled WGS sequence"/>
</dbReference>
<dbReference type="AlphaFoldDB" id="A0A956ND93"/>
<reference evidence="1" key="2">
    <citation type="journal article" date="2021" name="Microbiome">
        <title>Successional dynamics and alternative stable states in a saline activated sludge microbial community over 9 years.</title>
        <authorList>
            <person name="Wang Y."/>
            <person name="Ye J."/>
            <person name="Ju F."/>
            <person name="Liu L."/>
            <person name="Boyd J.A."/>
            <person name="Deng Y."/>
            <person name="Parks D.H."/>
            <person name="Jiang X."/>
            <person name="Yin X."/>
            <person name="Woodcroft B.J."/>
            <person name="Tyson G.W."/>
            <person name="Hugenholtz P."/>
            <person name="Polz M.F."/>
            <person name="Zhang T."/>
        </authorList>
    </citation>
    <scope>NUCLEOTIDE SEQUENCE</scope>
    <source>
        <strain evidence="1">HKST-UBA02</strain>
    </source>
</reference>
<evidence type="ECO:0000313" key="1">
    <source>
        <dbReference type="EMBL" id="MCA9756868.1"/>
    </source>
</evidence>